<evidence type="ECO:0000256" key="13">
    <source>
        <dbReference type="SAM" id="SignalP"/>
    </source>
</evidence>
<comment type="subcellular location">
    <subcellularLocation>
        <location evidence="1">Cell membrane</location>
        <topology evidence="1">Single-pass type I membrane protein</topology>
    </subcellularLocation>
</comment>
<evidence type="ECO:0000256" key="7">
    <source>
        <dbReference type="ARBA" id="ARBA00022737"/>
    </source>
</evidence>
<protein>
    <recommendedName>
        <fullName evidence="14">Leucine-rich repeat-containing N-terminal plant-type domain-containing protein</fullName>
    </recommendedName>
</protein>
<comment type="caution">
    <text evidence="15">The sequence shown here is derived from an EMBL/GenBank/DDBJ whole genome shotgun (WGS) entry which is preliminary data.</text>
</comment>
<keyword evidence="5 12" id="KW-0812">Transmembrane</keyword>
<evidence type="ECO:0000256" key="4">
    <source>
        <dbReference type="ARBA" id="ARBA00022614"/>
    </source>
</evidence>
<keyword evidence="6 13" id="KW-0732">Signal</keyword>
<evidence type="ECO:0000256" key="8">
    <source>
        <dbReference type="ARBA" id="ARBA00022989"/>
    </source>
</evidence>
<keyword evidence="8 12" id="KW-1133">Transmembrane helix</keyword>
<name>A0ABD3KNY0_EUCGL</name>
<evidence type="ECO:0000256" key="1">
    <source>
        <dbReference type="ARBA" id="ARBA00004251"/>
    </source>
</evidence>
<dbReference type="Pfam" id="PF13516">
    <property type="entry name" value="LRR_6"/>
    <property type="match status" value="1"/>
</dbReference>
<keyword evidence="10" id="KW-0675">Receptor</keyword>
<dbReference type="Pfam" id="PF13855">
    <property type="entry name" value="LRR_8"/>
    <property type="match status" value="3"/>
</dbReference>
<dbReference type="AlphaFoldDB" id="A0ABD3KNY0"/>
<reference evidence="15 16" key="1">
    <citation type="submission" date="2024-11" db="EMBL/GenBank/DDBJ databases">
        <title>Chromosome-level genome assembly of Eucalyptus globulus Labill. provides insights into its genome evolution.</title>
        <authorList>
            <person name="Li X."/>
        </authorList>
    </citation>
    <scope>NUCLEOTIDE SEQUENCE [LARGE SCALE GENOMIC DNA]</scope>
    <source>
        <strain evidence="15">CL2024</strain>
        <tissue evidence="15">Fresh tender leaves</tissue>
    </source>
</reference>
<evidence type="ECO:0000313" key="16">
    <source>
        <dbReference type="Proteomes" id="UP001634007"/>
    </source>
</evidence>
<feature type="transmembrane region" description="Helical" evidence="12">
    <location>
        <begin position="992"/>
        <end position="1010"/>
    </location>
</feature>
<dbReference type="SMART" id="SM00369">
    <property type="entry name" value="LRR_TYP"/>
    <property type="match status" value="11"/>
</dbReference>
<evidence type="ECO:0000256" key="9">
    <source>
        <dbReference type="ARBA" id="ARBA00023136"/>
    </source>
</evidence>
<dbReference type="PRINTS" id="PR00019">
    <property type="entry name" value="LEURICHRPT"/>
</dbReference>
<evidence type="ECO:0000259" key="14">
    <source>
        <dbReference type="Pfam" id="PF08263"/>
    </source>
</evidence>
<dbReference type="InterPro" id="IPR001611">
    <property type="entry name" value="Leu-rich_rpt"/>
</dbReference>
<gene>
    <name evidence="15" type="ORF">ACJRO7_020641</name>
</gene>
<keyword evidence="7" id="KW-0677">Repeat</keyword>
<evidence type="ECO:0000256" key="10">
    <source>
        <dbReference type="ARBA" id="ARBA00023170"/>
    </source>
</evidence>
<dbReference type="FunFam" id="3.80.10.10:FF:000213">
    <property type="entry name" value="Tyrosine-sulfated glycopeptide receptor 1"/>
    <property type="match status" value="1"/>
</dbReference>
<sequence length="1046" mass="117668">MRWHQILHLLCFNFFLHFSLRFVSSHCPPDQRDVLLHFKNSFVLDREASDHCDWNDHVISYPKTNSWNKSIDCCSWDGVACDGVSGNVISLDLACSWLHGPLWSNSSLFLLCHLQSLNLFGNNFIGSHISPNLSAFAKLTHLNLSSSQFVGIVPSEISRFSELVSLDLSVNNILDTHSSSSLMLENSIFTMIVHNLTVLRKLVLDEVDMSMVSPKSFANLSSSLTYLSVVSCSLGGTFPSTVFQLLSLTTLDISDNFNLFGILPKSNWTSPLESLSLGFTSFSGEIPNSIGNMKNLTFLDLSYSRFTGHIPSSMWNLYQLQVLRIANNSFSEVVEFENFTKLKNLRQLLVTQELNLIYDALEYTFPKLEQLGLYSCNLTKFPYFLTSLKRLRYLGLSSNRISGEIPMWFWGISHDTMEMLNLSNNLLEGGIQHLHKTNLQKIYIWNNSFRGPLPILPPSTIDFDASENGFTGEIPFLICQLSSLRILYLYDNNLFGNMPSCFGNLTNLLLLDLSNNKLQGPLPRSLVRCVNLSTIVLSHNEFTDIFPHWLEVPYLQDLDLQFNKFHGKINFTAFGLSFPTLLTLSISNNNFTGRWPTEIFSNTSLYVLDLSNNKFGGPIPFPSPVTFYYSIASNKMTGKIPSFICNFTELKIIDLSNNTLTGSLPQCLTNFGANLSVLNLRMNYLEGIIPQSFSLRSGLMTLDLSQNQFEGMLPRSLVKCRHLEILDLNDNQIEDTFPGWLGTLPELKILVLRSNNLKGLLNIPTGGHIFPKLHILDLSNNNFSGPLPTNLIMSLKAMMNGKNGQDKSLYMTRDIWGENSRWRSYENSVTVTMKGQEFWLVKIFTFLTLIDLSNNSFEWNISEFIGQLHSLVGLNLSHNHLTGSIPLTLGNLTNLEWLDLSSNKLSGVIPRKLGDLASLGCLNLSKNQLTGRIPQDKQLSTFSSNSFNGNLGLCGTPLPKACPGDAQTPLSSSPSTFDQEEHESWLKQKTTWIGYASGIIIGISIAYISFETGRPKWLVRGVRMLERRAAKWMKKPKGKATKFHGR</sequence>
<keyword evidence="16" id="KW-1185">Reference proteome</keyword>
<evidence type="ECO:0000256" key="11">
    <source>
        <dbReference type="ARBA" id="ARBA00023180"/>
    </source>
</evidence>
<evidence type="ECO:0000256" key="12">
    <source>
        <dbReference type="SAM" id="Phobius"/>
    </source>
</evidence>
<keyword evidence="9 12" id="KW-0472">Membrane</keyword>
<evidence type="ECO:0000256" key="5">
    <source>
        <dbReference type="ARBA" id="ARBA00022692"/>
    </source>
</evidence>
<dbReference type="GO" id="GO:0005886">
    <property type="term" value="C:plasma membrane"/>
    <property type="evidence" value="ECO:0007669"/>
    <property type="project" value="UniProtKB-SubCell"/>
</dbReference>
<proteinExistence type="inferred from homology"/>
<keyword evidence="4" id="KW-0433">Leucine-rich repeat</keyword>
<dbReference type="Proteomes" id="UP001634007">
    <property type="component" value="Unassembled WGS sequence"/>
</dbReference>
<dbReference type="Gene3D" id="3.80.10.10">
    <property type="entry name" value="Ribonuclease Inhibitor"/>
    <property type="match status" value="6"/>
</dbReference>
<dbReference type="InterPro" id="IPR032675">
    <property type="entry name" value="LRR_dom_sf"/>
</dbReference>
<feature type="domain" description="Leucine-rich repeat-containing N-terminal plant-type" evidence="14">
    <location>
        <begin position="29"/>
        <end position="82"/>
    </location>
</feature>
<dbReference type="PANTHER" id="PTHR48061">
    <property type="entry name" value="LEUCINE-RICH REPEAT RECEPTOR PROTEIN KINASE EMS1-LIKE-RELATED"/>
    <property type="match status" value="1"/>
</dbReference>
<dbReference type="FunFam" id="3.80.10.10:FF:000041">
    <property type="entry name" value="LRR receptor-like serine/threonine-protein kinase ERECTA"/>
    <property type="match status" value="1"/>
</dbReference>
<evidence type="ECO:0000313" key="15">
    <source>
        <dbReference type="EMBL" id="KAL3739267.1"/>
    </source>
</evidence>
<accession>A0ABD3KNY0</accession>
<dbReference type="Pfam" id="PF00560">
    <property type="entry name" value="LRR_1"/>
    <property type="match status" value="7"/>
</dbReference>
<keyword evidence="3" id="KW-1003">Cell membrane</keyword>
<keyword evidence="11" id="KW-0325">Glycoprotein</keyword>
<comment type="similarity">
    <text evidence="2">Belongs to the RLP family.</text>
</comment>
<dbReference type="EMBL" id="JBJKBG010000005">
    <property type="protein sequence ID" value="KAL3739267.1"/>
    <property type="molecule type" value="Genomic_DNA"/>
</dbReference>
<evidence type="ECO:0000256" key="6">
    <source>
        <dbReference type="ARBA" id="ARBA00022729"/>
    </source>
</evidence>
<feature type="chain" id="PRO_5044853395" description="Leucine-rich repeat-containing N-terminal plant-type domain-containing protein" evidence="13">
    <location>
        <begin position="26"/>
        <end position="1046"/>
    </location>
</feature>
<dbReference type="SUPFAM" id="SSF52058">
    <property type="entry name" value="L domain-like"/>
    <property type="match status" value="3"/>
</dbReference>
<dbReference type="Pfam" id="PF08263">
    <property type="entry name" value="LRRNT_2"/>
    <property type="match status" value="1"/>
</dbReference>
<dbReference type="InterPro" id="IPR013210">
    <property type="entry name" value="LRR_N_plant-typ"/>
</dbReference>
<dbReference type="PANTHER" id="PTHR48061:SF46">
    <property type="entry name" value="LEUCINE-RICH REPEAT-CONTAINING N-TERMINAL PLANT-TYPE DOMAIN-CONTAINING PROTEIN"/>
    <property type="match status" value="1"/>
</dbReference>
<dbReference type="InterPro" id="IPR003591">
    <property type="entry name" value="Leu-rich_rpt_typical-subtyp"/>
</dbReference>
<dbReference type="FunFam" id="3.80.10.10:FF:000111">
    <property type="entry name" value="LRR receptor-like serine/threonine-protein kinase ERECTA"/>
    <property type="match status" value="1"/>
</dbReference>
<feature type="signal peptide" evidence="13">
    <location>
        <begin position="1"/>
        <end position="25"/>
    </location>
</feature>
<evidence type="ECO:0000256" key="2">
    <source>
        <dbReference type="ARBA" id="ARBA00009592"/>
    </source>
</evidence>
<evidence type="ECO:0000256" key="3">
    <source>
        <dbReference type="ARBA" id="ARBA00022475"/>
    </source>
</evidence>
<organism evidence="15 16">
    <name type="scientific">Eucalyptus globulus</name>
    <name type="common">Tasmanian blue gum</name>
    <dbReference type="NCBI Taxonomy" id="34317"/>
    <lineage>
        <taxon>Eukaryota</taxon>
        <taxon>Viridiplantae</taxon>
        <taxon>Streptophyta</taxon>
        <taxon>Embryophyta</taxon>
        <taxon>Tracheophyta</taxon>
        <taxon>Spermatophyta</taxon>
        <taxon>Magnoliopsida</taxon>
        <taxon>eudicotyledons</taxon>
        <taxon>Gunneridae</taxon>
        <taxon>Pentapetalae</taxon>
        <taxon>rosids</taxon>
        <taxon>malvids</taxon>
        <taxon>Myrtales</taxon>
        <taxon>Myrtaceae</taxon>
        <taxon>Myrtoideae</taxon>
        <taxon>Eucalypteae</taxon>
        <taxon>Eucalyptus</taxon>
    </lineage>
</organism>
<dbReference type="InterPro" id="IPR046956">
    <property type="entry name" value="RLP23-like"/>
</dbReference>